<feature type="transmembrane region" description="Helical" evidence="6">
    <location>
        <begin position="346"/>
        <end position="366"/>
    </location>
</feature>
<dbReference type="Proteomes" id="UP000297385">
    <property type="component" value="Unassembled WGS sequence"/>
</dbReference>
<protein>
    <submittedName>
        <fullName evidence="7">Polysaccharide biosynthesis protein</fullName>
    </submittedName>
</protein>
<proteinExistence type="predicted"/>
<dbReference type="AlphaFoldDB" id="A0A4Y8MTD3"/>
<evidence type="ECO:0000256" key="3">
    <source>
        <dbReference type="ARBA" id="ARBA00022692"/>
    </source>
</evidence>
<dbReference type="GeneID" id="97306841"/>
<reference evidence="7 8" key="1">
    <citation type="submission" date="2019-03" db="EMBL/GenBank/DDBJ databases">
        <title>Complete Genome Sequence of Paraburkholderia dipogonis ICMP 19430T, a Nitrogen-fixing Symbiont of the South African Invasive Legume Dipogon lignosus in New Zealand.</title>
        <authorList>
            <person name="De Meyer S.E."/>
        </authorList>
    </citation>
    <scope>NUCLEOTIDE SEQUENCE [LARGE SCALE GENOMIC DNA]</scope>
    <source>
        <strain evidence="7 8">ICMP 19430</strain>
    </source>
</reference>
<dbReference type="RefSeq" id="WP_134462881.1">
    <property type="nucleotide sequence ID" value="NZ_JBHMFL010000076.1"/>
</dbReference>
<keyword evidence="5 6" id="KW-0472">Membrane</keyword>
<accession>A0A4Y8MTD3</accession>
<feature type="transmembrane region" description="Helical" evidence="6">
    <location>
        <begin position="20"/>
        <end position="41"/>
    </location>
</feature>
<dbReference type="PANTHER" id="PTHR30250:SF11">
    <property type="entry name" value="O-ANTIGEN TRANSPORTER-RELATED"/>
    <property type="match status" value="1"/>
</dbReference>
<name>A0A4Y8MTD3_9BURK</name>
<evidence type="ECO:0000256" key="4">
    <source>
        <dbReference type="ARBA" id="ARBA00022989"/>
    </source>
</evidence>
<feature type="transmembrane region" description="Helical" evidence="6">
    <location>
        <begin position="378"/>
        <end position="399"/>
    </location>
</feature>
<feature type="transmembrane region" description="Helical" evidence="6">
    <location>
        <begin position="187"/>
        <end position="205"/>
    </location>
</feature>
<sequence length="454" mass="48768">MTPAGLPRSPTIVKRIASSFIFRLSGAVTNFSFVIFLGRYLGASQTGLYMIGLGFLSVLSTFCRLGLEQIVIRDGGPMVRDRQWAQLRSLYRQTMLLPAAASLTLTLTVILLSKPLALYVFHKQELASVLVWFAVALLPTSIAMMHVPFLQIIGKPERSIAVFSVWVPLLSFLSLFCMPPSSAVTAAYIFVGASTLNLAIAYIPFTRFMRSAGGLINPIGPVWNVRLLRPALPLLIGNTCQMALLWIAVFAVGIHSSPSDVGGYSVAQRVALTLSGFLVPPIDALVAPKLSMMRGTASKHDIEWIVQRVSAALLILVSGLFVVLVLSGHQLLRLFGNDFGAGYGPLLFLSAGQLAVVASGSIRPLLVVHGLERIIRNAMVIATLVCIALAAILVPTLGATGAALATALALAGEKLAEGLVAWKVLGICVYPSLSFYRREIATLLKHHAKRTQTE</sequence>
<organism evidence="7 8">
    <name type="scientific">Paraburkholderia dipogonis</name>
    <dbReference type="NCBI Taxonomy" id="1211383"/>
    <lineage>
        <taxon>Bacteria</taxon>
        <taxon>Pseudomonadati</taxon>
        <taxon>Pseudomonadota</taxon>
        <taxon>Betaproteobacteria</taxon>
        <taxon>Burkholderiales</taxon>
        <taxon>Burkholderiaceae</taxon>
        <taxon>Paraburkholderia</taxon>
    </lineage>
</organism>
<gene>
    <name evidence="7" type="ORF">E2553_28185</name>
</gene>
<feature type="transmembrane region" description="Helical" evidence="6">
    <location>
        <begin position="47"/>
        <end position="67"/>
    </location>
</feature>
<feature type="transmembrane region" description="Helical" evidence="6">
    <location>
        <begin position="309"/>
        <end position="326"/>
    </location>
</feature>
<feature type="transmembrane region" description="Helical" evidence="6">
    <location>
        <begin position="129"/>
        <end position="153"/>
    </location>
</feature>
<keyword evidence="3 6" id="KW-0812">Transmembrane</keyword>
<dbReference type="InterPro" id="IPR050833">
    <property type="entry name" value="Poly_Biosynth_Transport"/>
</dbReference>
<comment type="caution">
    <text evidence="7">The sequence shown here is derived from an EMBL/GenBank/DDBJ whole genome shotgun (WGS) entry which is preliminary data.</text>
</comment>
<dbReference type="InterPro" id="IPR002797">
    <property type="entry name" value="Polysacc_synth"/>
</dbReference>
<feature type="transmembrane region" description="Helical" evidence="6">
    <location>
        <begin position="96"/>
        <end position="117"/>
    </location>
</feature>
<dbReference type="PANTHER" id="PTHR30250">
    <property type="entry name" value="PST FAMILY PREDICTED COLANIC ACID TRANSPORTER"/>
    <property type="match status" value="1"/>
</dbReference>
<evidence type="ECO:0000256" key="6">
    <source>
        <dbReference type="SAM" id="Phobius"/>
    </source>
</evidence>
<evidence type="ECO:0000313" key="8">
    <source>
        <dbReference type="Proteomes" id="UP000297385"/>
    </source>
</evidence>
<evidence type="ECO:0000256" key="2">
    <source>
        <dbReference type="ARBA" id="ARBA00022475"/>
    </source>
</evidence>
<dbReference type="GO" id="GO:0005886">
    <property type="term" value="C:plasma membrane"/>
    <property type="evidence" value="ECO:0007669"/>
    <property type="project" value="UniProtKB-SubCell"/>
</dbReference>
<evidence type="ECO:0000313" key="7">
    <source>
        <dbReference type="EMBL" id="TFE40605.1"/>
    </source>
</evidence>
<evidence type="ECO:0000256" key="5">
    <source>
        <dbReference type="ARBA" id="ARBA00023136"/>
    </source>
</evidence>
<keyword evidence="2" id="KW-1003">Cell membrane</keyword>
<feature type="transmembrane region" description="Helical" evidence="6">
    <location>
        <begin position="160"/>
        <end position="181"/>
    </location>
</feature>
<dbReference type="Pfam" id="PF01943">
    <property type="entry name" value="Polysacc_synt"/>
    <property type="match status" value="1"/>
</dbReference>
<feature type="transmembrane region" description="Helical" evidence="6">
    <location>
        <begin position="231"/>
        <end position="254"/>
    </location>
</feature>
<feature type="transmembrane region" description="Helical" evidence="6">
    <location>
        <begin position="266"/>
        <end position="288"/>
    </location>
</feature>
<keyword evidence="4 6" id="KW-1133">Transmembrane helix</keyword>
<comment type="subcellular location">
    <subcellularLocation>
        <location evidence="1">Cell membrane</location>
        <topology evidence="1">Multi-pass membrane protein</topology>
    </subcellularLocation>
</comment>
<evidence type="ECO:0000256" key="1">
    <source>
        <dbReference type="ARBA" id="ARBA00004651"/>
    </source>
</evidence>
<feature type="transmembrane region" description="Helical" evidence="6">
    <location>
        <begin position="419"/>
        <end position="436"/>
    </location>
</feature>
<dbReference type="EMBL" id="SNVI01000002">
    <property type="protein sequence ID" value="TFE40605.1"/>
    <property type="molecule type" value="Genomic_DNA"/>
</dbReference>